<evidence type="ECO:0000256" key="2">
    <source>
        <dbReference type="ARBA" id="ARBA00023277"/>
    </source>
</evidence>
<protein>
    <recommendedName>
        <fullName evidence="3">SIS domain-containing protein</fullName>
    </recommendedName>
</protein>
<keyword evidence="5" id="KW-1185">Reference proteome</keyword>
<dbReference type="CDD" id="cd05007">
    <property type="entry name" value="SIS_Etherase"/>
    <property type="match status" value="1"/>
</dbReference>
<dbReference type="EMBL" id="MDGM01000012">
    <property type="protein sequence ID" value="PIB25132.1"/>
    <property type="molecule type" value="Genomic_DNA"/>
</dbReference>
<dbReference type="OrthoDB" id="9813395at2"/>
<dbReference type="Gene3D" id="3.40.50.10490">
    <property type="entry name" value="Glucose-6-phosphate isomerase like protein, domain 1"/>
    <property type="match status" value="1"/>
</dbReference>
<dbReference type="InterPro" id="IPR046348">
    <property type="entry name" value="SIS_dom_sf"/>
</dbReference>
<dbReference type="InterPro" id="IPR001347">
    <property type="entry name" value="SIS_dom"/>
</dbReference>
<evidence type="ECO:0000313" key="5">
    <source>
        <dbReference type="Proteomes" id="UP000231516"/>
    </source>
</evidence>
<evidence type="ECO:0000313" key="4">
    <source>
        <dbReference type="EMBL" id="PIB25132.1"/>
    </source>
</evidence>
<evidence type="ECO:0000256" key="1">
    <source>
        <dbReference type="ARBA" id="ARBA00023239"/>
    </source>
</evidence>
<dbReference type="GO" id="GO:0016803">
    <property type="term" value="F:ether hydrolase activity"/>
    <property type="evidence" value="ECO:0007669"/>
    <property type="project" value="TreeGrafter"/>
</dbReference>
<dbReference type="PANTHER" id="PTHR10088:SF4">
    <property type="entry name" value="GLUCOKINASE REGULATORY PROTEIN"/>
    <property type="match status" value="1"/>
</dbReference>
<keyword evidence="2" id="KW-0119">Carbohydrate metabolism</keyword>
<dbReference type="PANTHER" id="PTHR10088">
    <property type="entry name" value="GLUCOKINASE REGULATORY PROTEIN"/>
    <property type="match status" value="1"/>
</dbReference>
<dbReference type="AlphaFoldDB" id="A0A2G5K7Z3"/>
<dbReference type="Gene3D" id="1.10.8.1080">
    <property type="match status" value="1"/>
</dbReference>
<reference evidence="4 5" key="1">
    <citation type="submission" date="2016-08" db="EMBL/GenBank/DDBJ databases">
        <title>Draft genome of Amylibacter sp. strain 4G11.</title>
        <authorList>
            <person name="Wong S.-K."/>
            <person name="Hamasaki K."/>
            <person name="Yoshizawa S."/>
        </authorList>
    </citation>
    <scope>NUCLEOTIDE SEQUENCE [LARGE SCALE GENOMIC DNA]</scope>
    <source>
        <strain evidence="4 5">4G11</strain>
    </source>
</reference>
<gene>
    <name evidence="4" type="ORF">BFP76_06060</name>
</gene>
<organism evidence="4 5">
    <name type="scientific">Paramylibacter kogurei</name>
    <dbReference type="NCBI Taxonomy" id="1889778"/>
    <lineage>
        <taxon>Bacteria</taxon>
        <taxon>Pseudomonadati</taxon>
        <taxon>Pseudomonadota</taxon>
        <taxon>Alphaproteobacteria</taxon>
        <taxon>Rhodobacterales</taxon>
        <taxon>Paracoccaceae</taxon>
        <taxon>Paramylibacter</taxon>
    </lineage>
</organism>
<dbReference type="PROSITE" id="PS51464">
    <property type="entry name" value="SIS"/>
    <property type="match status" value="1"/>
</dbReference>
<dbReference type="Pfam" id="PF13580">
    <property type="entry name" value="SIS_2"/>
    <property type="match status" value="1"/>
</dbReference>
<dbReference type="GO" id="GO:0016835">
    <property type="term" value="F:carbon-oxygen lyase activity"/>
    <property type="evidence" value="ECO:0007669"/>
    <property type="project" value="InterPro"/>
</dbReference>
<dbReference type="InterPro" id="IPR005488">
    <property type="entry name" value="Etherase_MurQ"/>
</dbReference>
<dbReference type="Proteomes" id="UP000231516">
    <property type="component" value="Unassembled WGS sequence"/>
</dbReference>
<dbReference type="InterPro" id="IPR040190">
    <property type="entry name" value="MURQ/GCKR"/>
</dbReference>
<keyword evidence="1" id="KW-0456">Lyase</keyword>
<dbReference type="NCBIfam" id="NF003915">
    <property type="entry name" value="PRK05441.1"/>
    <property type="match status" value="1"/>
</dbReference>
<dbReference type="GO" id="GO:0097367">
    <property type="term" value="F:carbohydrate derivative binding"/>
    <property type="evidence" value="ECO:0007669"/>
    <property type="project" value="InterPro"/>
</dbReference>
<dbReference type="SUPFAM" id="SSF53697">
    <property type="entry name" value="SIS domain"/>
    <property type="match status" value="1"/>
</dbReference>
<dbReference type="GO" id="GO:0009254">
    <property type="term" value="P:peptidoglycan turnover"/>
    <property type="evidence" value="ECO:0007669"/>
    <property type="project" value="TreeGrafter"/>
</dbReference>
<sequence length="288" mass="29930">MHIDAVAPMRALTIMLDVQRKSLDAIEHVASEIILASEQVAKTIQSGGTIHYVAAGSSGLMALADGAELPGTFGISQDQIRIHMAGGVPTNGQMPGNTEDDISSAQEIVNAMHQNDCIIAISASGTTPFPCEIANAAKEKNIAVIGIANNPDTRLLNIADIAICLRTPPEALAGSTRMGAGTAQKVALNFISTQAGILLGHVHDGQMINLIADNAKLRQRAVNIICSIAHVSPQDAAHAMDIANGNTKHAILIAKGCPASEVNKLLATYGPRMADCLLALNAAKTAQT</sequence>
<accession>A0A2G5K7Z3</accession>
<evidence type="ECO:0000259" key="3">
    <source>
        <dbReference type="PROSITE" id="PS51464"/>
    </source>
</evidence>
<name>A0A2G5K7Z3_9RHOB</name>
<comment type="caution">
    <text evidence="4">The sequence shown here is derived from an EMBL/GenBank/DDBJ whole genome shotgun (WGS) entry which is preliminary data.</text>
</comment>
<feature type="domain" description="SIS" evidence="3">
    <location>
        <begin position="40"/>
        <end position="201"/>
    </location>
</feature>
<dbReference type="GO" id="GO:0046348">
    <property type="term" value="P:amino sugar catabolic process"/>
    <property type="evidence" value="ECO:0007669"/>
    <property type="project" value="InterPro"/>
</dbReference>
<proteinExistence type="predicted"/>